<dbReference type="Proteomes" id="UP001205748">
    <property type="component" value="Unassembled WGS sequence"/>
</dbReference>
<dbReference type="RefSeq" id="WP_257529684.1">
    <property type="nucleotide sequence ID" value="NZ_JANKAS010000002.1"/>
</dbReference>
<dbReference type="EMBL" id="JANKAS010000002">
    <property type="protein sequence ID" value="MCR1897920.1"/>
    <property type="molecule type" value="Genomic_DNA"/>
</dbReference>
<evidence type="ECO:0000313" key="3">
    <source>
        <dbReference type="Proteomes" id="UP001205748"/>
    </source>
</evidence>
<sequence length="38" mass="4374">MNYLFTWDRYGGGMVILLSKDGKPVIIPLNVDQYEITI</sequence>
<proteinExistence type="predicted"/>
<keyword evidence="3" id="KW-1185">Reference proteome</keyword>
<name>A0AAE3HEB7_9FIRM</name>
<evidence type="ECO:0000259" key="1">
    <source>
        <dbReference type="Pfam" id="PF20037"/>
    </source>
</evidence>
<comment type="caution">
    <text evidence="2">The sequence shown here is derived from an EMBL/GenBank/DDBJ whole genome shotgun (WGS) entry which is preliminary data.</text>
</comment>
<feature type="domain" description="DUF6440" evidence="1">
    <location>
        <begin position="1"/>
        <end position="26"/>
    </location>
</feature>
<dbReference type="Pfam" id="PF20037">
    <property type="entry name" value="DUF6440"/>
    <property type="match status" value="1"/>
</dbReference>
<protein>
    <submittedName>
        <fullName evidence="2">DUF6440 family protein</fullName>
    </submittedName>
</protein>
<dbReference type="InterPro" id="IPR045515">
    <property type="entry name" value="DUF6440"/>
</dbReference>
<reference evidence="2" key="1">
    <citation type="submission" date="2022-07" db="EMBL/GenBank/DDBJ databases">
        <title>Enhanced cultured diversity of the mouse gut microbiota enables custom-made synthetic communities.</title>
        <authorList>
            <person name="Afrizal A."/>
        </authorList>
    </citation>
    <scope>NUCLEOTIDE SEQUENCE</scope>
    <source>
        <strain evidence="2">DSM 28593</strain>
    </source>
</reference>
<evidence type="ECO:0000313" key="2">
    <source>
        <dbReference type="EMBL" id="MCR1897920.1"/>
    </source>
</evidence>
<gene>
    <name evidence="2" type="ORF">NSA47_02825</name>
</gene>
<accession>A0AAE3HEB7</accession>
<organism evidence="2 3">
    <name type="scientific">Irregularibacter muris</name>
    <dbReference type="NCBI Taxonomy" id="1796619"/>
    <lineage>
        <taxon>Bacteria</taxon>
        <taxon>Bacillati</taxon>
        <taxon>Bacillota</taxon>
        <taxon>Clostridia</taxon>
        <taxon>Eubacteriales</taxon>
        <taxon>Eubacteriaceae</taxon>
        <taxon>Irregularibacter</taxon>
    </lineage>
</organism>
<dbReference type="AlphaFoldDB" id="A0AAE3HEB7"/>